<evidence type="ECO:0000313" key="3">
    <source>
        <dbReference type="Proteomes" id="UP000658690"/>
    </source>
</evidence>
<name>A0ABX1Z607_9BACL</name>
<feature type="domain" description="Beta-lactamase-related" evidence="1">
    <location>
        <begin position="52"/>
        <end position="318"/>
    </location>
</feature>
<dbReference type="Pfam" id="PF00144">
    <property type="entry name" value="Beta-lactamase"/>
    <property type="match status" value="1"/>
</dbReference>
<keyword evidence="3" id="KW-1185">Reference proteome</keyword>
<dbReference type="InterPro" id="IPR001466">
    <property type="entry name" value="Beta-lactam-related"/>
</dbReference>
<protein>
    <submittedName>
        <fullName evidence="2">Serine hydrolase</fullName>
    </submittedName>
</protein>
<dbReference type="Proteomes" id="UP000658690">
    <property type="component" value="Unassembled WGS sequence"/>
</dbReference>
<accession>A0ABX1Z607</accession>
<dbReference type="Gene3D" id="3.40.710.10">
    <property type="entry name" value="DD-peptidase/beta-lactamase superfamily"/>
    <property type="match status" value="1"/>
</dbReference>
<keyword evidence="2" id="KW-0378">Hydrolase</keyword>
<gene>
    <name evidence="2" type="ORF">GC102_16150</name>
</gene>
<dbReference type="SUPFAM" id="SSF56601">
    <property type="entry name" value="beta-lactamase/transpeptidase-like"/>
    <property type="match status" value="1"/>
</dbReference>
<evidence type="ECO:0000259" key="1">
    <source>
        <dbReference type="Pfam" id="PF00144"/>
    </source>
</evidence>
<dbReference type="RefSeq" id="WP_171690493.1">
    <property type="nucleotide sequence ID" value="NZ_WHOC01000080.1"/>
</dbReference>
<dbReference type="InterPro" id="IPR012338">
    <property type="entry name" value="Beta-lactam/transpept-like"/>
</dbReference>
<dbReference type="EMBL" id="WHOC01000080">
    <property type="protein sequence ID" value="NOU87305.1"/>
    <property type="molecule type" value="Genomic_DNA"/>
</dbReference>
<dbReference type="PANTHER" id="PTHR46825:SF8">
    <property type="entry name" value="BETA-LACTAMASE-RELATED"/>
    <property type="match status" value="1"/>
</dbReference>
<proteinExistence type="predicted"/>
<comment type="caution">
    <text evidence="2">The sequence shown here is derived from an EMBL/GenBank/DDBJ whole genome shotgun (WGS) entry which is preliminary data.</text>
</comment>
<dbReference type="InterPro" id="IPR050491">
    <property type="entry name" value="AmpC-like"/>
</dbReference>
<evidence type="ECO:0000313" key="2">
    <source>
        <dbReference type="EMBL" id="NOU87305.1"/>
    </source>
</evidence>
<reference evidence="2 3" key="1">
    <citation type="submission" date="2019-10" db="EMBL/GenBank/DDBJ databases">
        <title>Description of Paenibacillus choica sp. nov.</title>
        <authorList>
            <person name="Carlier A."/>
            <person name="Qi S."/>
        </authorList>
    </citation>
    <scope>NUCLEOTIDE SEQUENCE [LARGE SCALE GENOMIC DNA]</scope>
    <source>
        <strain evidence="2 3">LMG 31460</strain>
    </source>
</reference>
<dbReference type="GO" id="GO:0016787">
    <property type="term" value="F:hydrolase activity"/>
    <property type="evidence" value="ECO:0007669"/>
    <property type="project" value="UniProtKB-KW"/>
</dbReference>
<sequence length="359" mass="39953">MNKQVTACLSEKRIQRWSERPNHQLTVGLIHHSTRSFWTSGQGNGVDSSKFLYEIGSITKTMTGLLLAIGEQNGVWSRSDRLSDFVPEWSSSPFARRTTLLQLATHTSGLPEVPKNMKGTIIDPLNPYANYKDDDLISAVASESLKKSNKHSYSNYGFGLLGWLLSRRLDVSLDEALRDLVFKPLGMTDSAVQLPEVQRNRLLPVFNAKGKPVPHWDFRDTMAGAGAVRSTVSDMLHYMDAHLSDADHPLYAALTECRKSQHDIFPSRGIGIGFGWMFFREKDGSTTHWHNGGTYGSSSFATFNRDKRIGLVILSNNGTDIWSQLAPMIGIRKMSVDTLATLLTKELFKTDLATGGSKE</sequence>
<dbReference type="PANTHER" id="PTHR46825">
    <property type="entry name" value="D-ALANYL-D-ALANINE-CARBOXYPEPTIDASE/ENDOPEPTIDASE AMPH"/>
    <property type="match status" value="1"/>
</dbReference>
<organism evidence="2 3">
    <name type="scientific">Paenibacillus germinis</name>
    <dbReference type="NCBI Taxonomy" id="2654979"/>
    <lineage>
        <taxon>Bacteria</taxon>
        <taxon>Bacillati</taxon>
        <taxon>Bacillota</taxon>
        <taxon>Bacilli</taxon>
        <taxon>Bacillales</taxon>
        <taxon>Paenibacillaceae</taxon>
        <taxon>Paenibacillus</taxon>
    </lineage>
</organism>